<organism evidence="1 2">
    <name type="scientific">Blautia producta</name>
    <dbReference type="NCBI Taxonomy" id="33035"/>
    <lineage>
        <taxon>Bacteria</taxon>
        <taxon>Bacillati</taxon>
        <taxon>Bacillota</taxon>
        <taxon>Clostridia</taxon>
        <taxon>Lachnospirales</taxon>
        <taxon>Lachnospiraceae</taxon>
        <taxon>Blautia</taxon>
    </lineage>
</organism>
<accession>A0ABZ0UFM2</accession>
<evidence type="ECO:0000313" key="2">
    <source>
        <dbReference type="Proteomes" id="UP001325248"/>
    </source>
</evidence>
<keyword evidence="2" id="KW-1185">Reference proteome</keyword>
<dbReference type="EMBL" id="CP136422">
    <property type="protein sequence ID" value="WPX75453.1"/>
    <property type="molecule type" value="Genomic_DNA"/>
</dbReference>
<dbReference type="Proteomes" id="UP001325248">
    <property type="component" value="Chromosome"/>
</dbReference>
<protein>
    <submittedName>
        <fullName evidence="1">Uncharacterized protein</fullName>
    </submittedName>
</protein>
<evidence type="ECO:0000313" key="1">
    <source>
        <dbReference type="EMBL" id="WPX75453.1"/>
    </source>
</evidence>
<reference evidence="1" key="1">
    <citation type="submission" date="2023-10" db="EMBL/GenBank/DDBJ databases">
        <title>Genome sequence of Blautia coccoides DSM 935.</title>
        <authorList>
            <person name="Boeer T."/>
            <person name="Bengelsdorf F.R."/>
            <person name="Daniel R."/>
            <person name="Poehlein A."/>
        </authorList>
    </citation>
    <scope>NUCLEOTIDE SEQUENCE [LARGE SCALE GENOMIC DNA]</scope>
    <source>
        <strain evidence="1">DSM 935</strain>
    </source>
</reference>
<gene>
    <name evidence="1" type="ORF">BLCOC_38150</name>
</gene>
<sequence length="213" mass="25496">MASFQNEVLFNLICESNIMSDIYIKYMDLSILGVNVDRLMYYIRFRDCVNKLLIYLPINDGIGIYACMRYFIEQFLKYVYSLYNNNDVSKINKTSYRHIKEDINSNTNIDINVKKEIEKIYSYYAKYSNDIHDKAVVYDKELNFLGDILKNRNDFICRLSDDLSNFLFISYNILNKIFNIDFNKLNAFERMSIAKMSSKKRKNRILNMLKYEK</sequence>
<name>A0ABZ0UFM2_9FIRM</name>
<proteinExistence type="predicted"/>